<dbReference type="PANTHER" id="PTHR10903:SF186">
    <property type="entry name" value="GTPASE IMAP FAMILY MEMBER 4-LIKE-RELATED"/>
    <property type="match status" value="1"/>
</dbReference>
<dbReference type="AlphaFoldDB" id="A0A3Q4N0B9"/>
<dbReference type="Ensembl" id="ENSNBRT00000024445.1">
    <property type="protein sequence ID" value="ENSNBRP00000023829.1"/>
    <property type="gene ID" value="ENSNBRG00000018234.1"/>
</dbReference>
<reference evidence="5" key="2">
    <citation type="submission" date="2025-09" db="UniProtKB">
        <authorList>
            <consortium name="Ensembl"/>
        </authorList>
    </citation>
    <scope>IDENTIFICATION</scope>
</reference>
<dbReference type="Pfam" id="PF04548">
    <property type="entry name" value="AIG1"/>
    <property type="match status" value="1"/>
</dbReference>
<dbReference type="GeneTree" id="ENSGT01120000271858"/>
<dbReference type="FunFam" id="3.40.50.300:FF:000366">
    <property type="entry name" value="GTPase, IMAP family member 2"/>
    <property type="match status" value="1"/>
</dbReference>
<keyword evidence="2" id="KW-0547">Nucleotide-binding</keyword>
<protein>
    <recommendedName>
        <fullName evidence="4">AIG1-type G domain-containing protein</fullName>
    </recommendedName>
</protein>
<evidence type="ECO:0000256" key="1">
    <source>
        <dbReference type="ARBA" id="ARBA00008535"/>
    </source>
</evidence>
<dbReference type="STRING" id="32507.ENSNBRP00000023829"/>
<dbReference type="Bgee" id="ENSNBRG00000018234">
    <property type="expression patterns" value="Expressed in testis"/>
</dbReference>
<reference evidence="5" key="1">
    <citation type="submission" date="2025-08" db="UniProtKB">
        <authorList>
            <consortium name="Ensembl"/>
        </authorList>
    </citation>
    <scope>IDENTIFICATION</scope>
</reference>
<keyword evidence="6" id="KW-1185">Reference proteome</keyword>
<keyword evidence="3" id="KW-0342">GTP-binding</keyword>
<organism evidence="5 6">
    <name type="scientific">Neolamprologus brichardi</name>
    <name type="common">Fairy cichlid</name>
    <name type="synonym">Lamprologus brichardi</name>
    <dbReference type="NCBI Taxonomy" id="32507"/>
    <lineage>
        <taxon>Eukaryota</taxon>
        <taxon>Metazoa</taxon>
        <taxon>Chordata</taxon>
        <taxon>Craniata</taxon>
        <taxon>Vertebrata</taxon>
        <taxon>Euteleostomi</taxon>
        <taxon>Actinopterygii</taxon>
        <taxon>Neopterygii</taxon>
        <taxon>Teleostei</taxon>
        <taxon>Neoteleostei</taxon>
        <taxon>Acanthomorphata</taxon>
        <taxon>Ovalentaria</taxon>
        <taxon>Cichlomorphae</taxon>
        <taxon>Cichliformes</taxon>
        <taxon>Cichlidae</taxon>
        <taxon>African cichlids</taxon>
        <taxon>Pseudocrenilabrinae</taxon>
        <taxon>Lamprologini</taxon>
        <taxon>Neolamprologus</taxon>
    </lineage>
</organism>
<sequence length="253" mass="28368">SWGRTILRPTAASETCSQVMDPDLTIVLLGRTGVGKSASANTILGRAAFESKTSFKAVTTGIKTSLFAGQTLTVVDTPPLFDTCRSQEESEKEIAKCVSLAAPGPHVILVVIWVGRFTEEDKETLRIIQQMFGEEVAGYTMVLFTGGDHLEADGVTIEDIITKYPALHDFIRQCGRRYHVFKNRSRDPAQVRELLKKINTMVQRNRGRCYSTEMFRAAERRLLERESLEMVVLALRREAETENQSQCKNVHLT</sequence>
<dbReference type="SUPFAM" id="SSF52540">
    <property type="entry name" value="P-loop containing nucleoside triphosphate hydrolases"/>
    <property type="match status" value="1"/>
</dbReference>
<dbReference type="GO" id="GO:0005525">
    <property type="term" value="F:GTP binding"/>
    <property type="evidence" value="ECO:0007669"/>
    <property type="project" value="UniProtKB-KW"/>
</dbReference>
<proteinExistence type="inferred from homology"/>
<evidence type="ECO:0000313" key="5">
    <source>
        <dbReference type="Ensembl" id="ENSNBRP00000023829.1"/>
    </source>
</evidence>
<accession>A0A3Q4N0B9</accession>
<dbReference type="InterPro" id="IPR045058">
    <property type="entry name" value="GIMA/IAN/Toc"/>
</dbReference>
<evidence type="ECO:0000313" key="6">
    <source>
        <dbReference type="Proteomes" id="UP000261580"/>
    </source>
</evidence>
<evidence type="ECO:0000256" key="2">
    <source>
        <dbReference type="ARBA" id="ARBA00022741"/>
    </source>
</evidence>
<evidence type="ECO:0000259" key="4">
    <source>
        <dbReference type="PROSITE" id="PS51720"/>
    </source>
</evidence>
<comment type="similarity">
    <text evidence="1">Belongs to the TRAFAC class TrmE-Era-EngA-EngB-Septin-like GTPase superfamily. AIG1/Toc34/Toc159-like paraseptin GTPase family. IAN subfamily.</text>
</comment>
<dbReference type="InterPro" id="IPR027417">
    <property type="entry name" value="P-loop_NTPase"/>
</dbReference>
<dbReference type="Gene3D" id="3.40.50.300">
    <property type="entry name" value="P-loop containing nucleotide triphosphate hydrolases"/>
    <property type="match status" value="1"/>
</dbReference>
<evidence type="ECO:0000256" key="3">
    <source>
        <dbReference type="ARBA" id="ARBA00023134"/>
    </source>
</evidence>
<dbReference type="CDD" id="cd01852">
    <property type="entry name" value="AIG1"/>
    <property type="match status" value="1"/>
</dbReference>
<dbReference type="PANTHER" id="PTHR10903">
    <property type="entry name" value="GTPASE, IMAP FAMILY MEMBER-RELATED"/>
    <property type="match status" value="1"/>
</dbReference>
<feature type="domain" description="AIG1-type G" evidence="4">
    <location>
        <begin position="21"/>
        <end position="219"/>
    </location>
</feature>
<name>A0A3Q4N0B9_NEOBR</name>
<dbReference type="Proteomes" id="UP000261580">
    <property type="component" value="Unassembled WGS sequence"/>
</dbReference>
<dbReference type="InterPro" id="IPR006703">
    <property type="entry name" value="G_AIG1"/>
</dbReference>
<dbReference type="OMA" id="AFRSMHC"/>
<dbReference type="PROSITE" id="PS51720">
    <property type="entry name" value="G_AIG1"/>
    <property type="match status" value="1"/>
</dbReference>